<dbReference type="Proteomes" id="UP001293254">
    <property type="component" value="Unassembled WGS sequence"/>
</dbReference>
<evidence type="ECO:0000313" key="2">
    <source>
        <dbReference type="EMBL" id="KAK4422951.1"/>
    </source>
</evidence>
<sequence length="113" mass="12770">MVNSQKPKLNLIGLNGLLLQQEGVSNYVPFSRDRRRFNASIGNQVKRKRERKEDLIMNIGLLSFLLSPGTGSHRISNHISLDMNSLFLIICLNQLSSQISIIVLFGKRHKPGE</sequence>
<dbReference type="EMBL" id="JACGWO010000007">
    <property type="protein sequence ID" value="KAK4422951.1"/>
    <property type="molecule type" value="Genomic_DNA"/>
</dbReference>
<reference evidence="2" key="2">
    <citation type="journal article" date="2024" name="Plant">
        <title>Genomic evolution and insights into agronomic trait innovations of Sesamum species.</title>
        <authorList>
            <person name="Miao H."/>
            <person name="Wang L."/>
            <person name="Qu L."/>
            <person name="Liu H."/>
            <person name="Sun Y."/>
            <person name="Le M."/>
            <person name="Wang Q."/>
            <person name="Wei S."/>
            <person name="Zheng Y."/>
            <person name="Lin W."/>
            <person name="Duan Y."/>
            <person name="Cao H."/>
            <person name="Xiong S."/>
            <person name="Wang X."/>
            <person name="Wei L."/>
            <person name="Li C."/>
            <person name="Ma Q."/>
            <person name="Ju M."/>
            <person name="Zhao R."/>
            <person name="Li G."/>
            <person name="Mu C."/>
            <person name="Tian Q."/>
            <person name="Mei H."/>
            <person name="Zhang T."/>
            <person name="Gao T."/>
            <person name="Zhang H."/>
        </authorList>
    </citation>
    <scope>NUCLEOTIDE SEQUENCE</scope>
    <source>
        <strain evidence="2">3651</strain>
    </source>
</reference>
<evidence type="ECO:0000313" key="3">
    <source>
        <dbReference type="Proteomes" id="UP001293254"/>
    </source>
</evidence>
<accession>A0AAE1Y385</accession>
<comment type="caution">
    <text evidence="2">The sequence shown here is derived from an EMBL/GenBank/DDBJ whole genome shotgun (WGS) entry which is preliminary data.</text>
</comment>
<feature type="transmembrane region" description="Helical" evidence="1">
    <location>
        <begin position="55"/>
        <end position="73"/>
    </location>
</feature>
<keyword evidence="1" id="KW-1133">Transmembrane helix</keyword>
<keyword evidence="1" id="KW-0812">Transmembrane</keyword>
<name>A0AAE1Y385_9LAMI</name>
<dbReference type="AlphaFoldDB" id="A0AAE1Y385"/>
<keyword evidence="1" id="KW-0472">Membrane</keyword>
<keyword evidence="3" id="KW-1185">Reference proteome</keyword>
<organism evidence="2 3">
    <name type="scientific">Sesamum alatum</name>
    <dbReference type="NCBI Taxonomy" id="300844"/>
    <lineage>
        <taxon>Eukaryota</taxon>
        <taxon>Viridiplantae</taxon>
        <taxon>Streptophyta</taxon>
        <taxon>Embryophyta</taxon>
        <taxon>Tracheophyta</taxon>
        <taxon>Spermatophyta</taxon>
        <taxon>Magnoliopsida</taxon>
        <taxon>eudicotyledons</taxon>
        <taxon>Gunneridae</taxon>
        <taxon>Pentapetalae</taxon>
        <taxon>asterids</taxon>
        <taxon>lamiids</taxon>
        <taxon>Lamiales</taxon>
        <taxon>Pedaliaceae</taxon>
        <taxon>Sesamum</taxon>
    </lineage>
</organism>
<feature type="transmembrane region" description="Helical" evidence="1">
    <location>
        <begin position="85"/>
        <end position="105"/>
    </location>
</feature>
<proteinExistence type="predicted"/>
<evidence type="ECO:0000256" key="1">
    <source>
        <dbReference type="SAM" id="Phobius"/>
    </source>
</evidence>
<reference evidence="2" key="1">
    <citation type="submission" date="2020-06" db="EMBL/GenBank/DDBJ databases">
        <authorList>
            <person name="Li T."/>
            <person name="Hu X."/>
            <person name="Zhang T."/>
            <person name="Song X."/>
            <person name="Zhang H."/>
            <person name="Dai N."/>
            <person name="Sheng W."/>
            <person name="Hou X."/>
            <person name="Wei L."/>
        </authorList>
    </citation>
    <scope>NUCLEOTIDE SEQUENCE</scope>
    <source>
        <strain evidence="2">3651</strain>
        <tissue evidence="2">Leaf</tissue>
    </source>
</reference>
<protein>
    <submittedName>
        <fullName evidence="2">Uncharacterized protein</fullName>
    </submittedName>
</protein>
<gene>
    <name evidence="2" type="ORF">Salat_1877700</name>
</gene>